<keyword evidence="1" id="KW-0472">Membrane</keyword>
<proteinExistence type="predicted"/>
<dbReference type="EMBL" id="CP024699">
    <property type="protein sequence ID" value="ATV59766.1"/>
    <property type="molecule type" value="Genomic_DNA"/>
</dbReference>
<evidence type="ECO:0000256" key="1">
    <source>
        <dbReference type="SAM" id="Phobius"/>
    </source>
</evidence>
<feature type="transmembrane region" description="Helical" evidence="1">
    <location>
        <begin position="169"/>
        <end position="192"/>
    </location>
</feature>
<evidence type="ECO:0000313" key="2">
    <source>
        <dbReference type="EMBL" id="ATV59766.1"/>
    </source>
</evidence>
<feature type="transmembrane region" description="Helical" evidence="1">
    <location>
        <begin position="204"/>
        <end position="227"/>
    </location>
</feature>
<gene>
    <name evidence="2" type="ORF">CTM72_08625</name>
</gene>
<accession>A0A2D3NXN0</accession>
<organism evidence="2 3">
    <name type="scientific">Fusobacterium pseudoperiodonticum</name>
    <dbReference type="NCBI Taxonomy" id="2663009"/>
    <lineage>
        <taxon>Bacteria</taxon>
        <taxon>Fusobacteriati</taxon>
        <taxon>Fusobacteriota</taxon>
        <taxon>Fusobacteriia</taxon>
        <taxon>Fusobacteriales</taxon>
        <taxon>Fusobacteriaceae</taxon>
        <taxon>Fusobacterium</taxon>
    </lineage>
</organism>
<dbReference type="Proteomes" id="UP000230056">
    <property type="component" value="Chromosome"/>
</dbReference>
<name>A0A2D3NXN0_9FUSO</name>
<sequence>MYYHLITKDGLREKDLSIEEIEKILKEEEISYNNARIYSSEKKLNEVYENYKEELIEEGEDTSFENIKIEKLISMAETKNDLQNNSYKFFLDIKNPSGKINFINFLNKTFIVWLMVISSIVKWVLVNRYYLAGEMEISRLTSIEKLLDTGILLIVILVFLGDKYFKKEYFVICILANIVTNLLVYISIKLITKLLIFISARSEIMLLILLLISIIKAVIIQLVYNYAREKSYREYKDLNTVHINTNRIAKLF</sequence>
<reference evidence="2 3" key="1">
    <citation type="submission" date="2017-11" db="EMBL/GenBank/DDBJ databases">
        <title>Genome sequencing of Fusobacterium periodonticum KCOM 1261.</title>
        <authorList>
            <person name="Kook J.-K."/>
            <person name="Park S.-N."/>
            <person name="Lim Y.K."/>
        </authorList>
    </citation>
    <scope>NUCLEOTIDE SEQUENCE [LARGE SCALE GENOMIC DNA]</scope>
    <source>
        <strain evidence="2 3">KCOM 1261</strain>
    </source>
</reference>
<feature type="transmembrane region" description="Helical" evidence="1">
    <location>
        <begin position="105"/>
        <end position="126"/>
    </location>
</feature>
<feature type="transmembrane region" description="Helical" evidence="1">
    <location>
        <begin position="146"/>
        <end position="162"/>
    </location>
</feature>
<evidence type="ECO:0000313" key="3">
    <source>
        <dbReference type="Proteomes" id="UP000230056"/>
    </source>
</evidence>
<dbReference type="AlphaFoldDB" id="A0A2D3NXN0"/>
<keyword evidence="1" id="KW-0812">Transmembrane</keyword>
<protein>
    <submittedName>
        <fullName evidence="2">Uncharacterized protein</fullName>
    </submittedName>
</protein>
<keyword evidence="1" id="KW-1133">Transmembrane helix</keyword>
<dbReference type="RefSeq" id="WP_100025115.1">
    <property type="nucleotide sequence ID" value="NZ_CP024699.1"/>
</dbReference>